<dbReference type="Gene3D" id="2.60.120.330">
    <property type="entry name" value="B-lactam Antibiotic, Isopenicillin N Synthase, Chain"/>
    <property type="match status" value="1"/>
</dbReference>
<dbReference type="GO" id="GO:0009686">
    <property type="term" value="P:gibberellin biosynthetic process"/>
    <property type="evidence" value="ECO:0007669"/>
    <property type="project" value="UniProtKB-ARBA"/>
</dbReference>
<dbReference type="InterPro" id="IPR044861">
    <property type="entry name" value="IPNS-like_FE2OG_OXY"/>
</dbReference>
<keyword evidence="5" id="KW-0813">Transport</keyword>
<feature type="domain" description="ABC transporter" evidence="20">
    <location>
        <begin position="135"/>
        <end position="408"/>
    </location>
</feature>
<evidence type="ECO:0000256" key="7">
    <source>
        <dbReference type="ARBA" id="ARBA00022723"/>
    </source>
</evidence>
<evidence type="ECO:0000256" key="14">
    <source>
        <dbReference type="ARBA" id="ARBA00023004"/>
    </source>
</evidence>
<dbReference type="InterPro" id="IPR027417">
    <property type="entry name" value="P-loop_NTPase"/>
</dbReference>
<evidence type="ECO:0000256" key="17">
    <source>
        <dbReference type="ARBA" id="ARBA00061560"/>
    </source>
</evidence>
<evidence type="ECO:0000256" key="19">
    <source>
        <dbReference type="SAM" id="Phobius"/>
    </source>
</evidence>
<keyword evidence="6 19" id="KW-0812">Transmembrane</keyword>
<comment type="subcellular location">
    <subcellularLocation>
        <location evidence="2">Membrane</location>
        <topology evidence="2">Multi-pass membrane protein</topology>
    </subcellularLocation>
</comment>
<dbReference type="InterPro" id="IPR013581">
    <property type="entry name" value="PDR_assoc"/>
</dbReference>
<evidence type="ECO:0000256" key="13">
    <source>
        <dbReference type="ARBA" id="ARBA00023002"/>
    </source>
</evidence>
<dbReference type="GO" id="GO:0016707">
    <property type="term" value="F:gibberellin 3-beta-dioxygenase activity"/>
    <property type="evidence" value="ECO:0007669"/>
    <property type="project" value="UniProtKB-EC"/>
</dbReference>
<dbReference type="PANTHER" id="PTHR48040">
    <property type="entry name" value="PLEIOTROPIC DRUG RESISTANCE PROTEIN 1-LIKE ISOFORM X1"/>
    <property type="match status" value="1"/>
</dbReference>
<gene>
    <name evidence="22" type="ORF">FH972_003302</name>
</gene>
<dbReference type="SUPFAM" id="SSF51197">
    <property type="entry name" value="Clavaminate synthase-like"/>
    <property type="match status" value="1"/>
</dbReference>
<feature type="domain" description="Fe2OG dioxygenase" evidence="21">
    <location>
        <begin position="1571"/>
        <end position="1673"/>
    </location>
</feature>
<dbReference type="Pfam" id="PF01061">
    <property type="entry name" value="ABC2_membrane"/>
    <property type="match status" value="2"/>
</dbReference>
<keyword evidence="12 19" id="KW-1133">Transmembrane helix</keyword>
<evidence type="ECO:0000256" key="4">
    <source>
        <dbReference type="ARBA" id="ARBA00006012"/>
    </source>
</evidence>
<feature type="transmembrane region" description="Helical" evidence="19">
    <location>
        <begin position="1218"/>
        <end position="1248"/>
    </location>
</feature>
<reference evidence="22 23" key="1">
    <citation type="submission" date="2019-06" db="EMBL/GenBank/DDBJ databases">
        <title>A chromosomal-level reference genome of Carpinus fangiana (Coryloideae, Betulaceae).</title>
        <authorList>
            <person name="Yang X."/>
            <person name="Wang Z."/>
            <person name="Zhang L."/>
            <person name="Hao G."/>
            <person name="Liu J."/>
            <person name="Yang Y."/>
        </authorList>
    </citation>
    <scope>NUCLEOTIDE SEQUENCE [LARGE SCALE GENOMIC DNA]</scope>
    <source>
        <strain evidence="22">Cfa_2016G</strain>
        <tissue evidence="22">Leaf</tissue>
    </source>
</reference>
<dbReference type="CDD" id="cd03232">
    <property type="entry name" value="ABCG_PDR_domain2"/>
    <property type="match status" value="1"/>
</dbReference>
<dbReference type="InterPro" id="IPR003593">
    <property type="entry name" value="AAA+_ATPase"/>
</dbReference>
<dbReference type="Gene3D" id="3.40.50.300">
    <property type="entry name" value="P-loop containing nucleotide triphosphate hydrolases"/>
    <property type="match status" value="2"/>
</dbReference>
<accession>A0A5N6QK79</accession>
<evidence type="ECO:0000256" key="16">
    <source>
        <dbReference type="ARBA" id="ARBA00037909"/>
    </source>
</evidence>
<keyword evidence="7" id="KW-0479">Metal-binding</keyword>
<evidence type="ECO:0000259" key="21">
    <source>
        <dbReference type="PROSITE" id="PS51471"/>
    </source>
</evidence>
<dbReference type="Pfam" id="PF08370">
    <property type="entry name" value="PDR_assoc"/>
    <property type="match status" value="1"/>
</dbReference>
<dbReference type="EMBL" id="CM017321">
    <property type="protein sequence ID" value="KAE7998794.1"/>
    <property type="molecule type" value="Genomic_DNA"/>
</dbReference>
<dbReference type="SUPFAM" id="SSF52540">
    <property type="entry name" value="P-loop containing nucleoside triphosphate hydrolases"/>
    <property type="match status" value="2"/>
</dbReference>
<keyword evidence="15 19" id="KW-0472">Membrane</keyword>
<dbReference type="OrthoDB" id="66620at2759"/>
<feature type="transmembrane region" description="Helical" evidence="19">
    <location>
        <begin position="1290"/>
        <end position="1310"/>
    </location>
</feature>
<dbReference type="GO" id="GO:0016020">
    <property type="term" value="C:membrane"/>
    <property type="evidence" value="ECO:0007669"/>
    <property type="project" value="UniProtKB-SubCell"/>
</dbReference>
<evidence type="ECO:0000256" key="6">
    <source>
        <dbReference type="ARBA" id="ARBA00022692"/>
    </source>
</evidence>
<dbReference type="InterPro" id="IPR027443">
    <property type="entry name" value="IPNS-like_sf"/>
</dbReference>
<dbReference type="GO" id="GO:0046872">
    <property type="term" value="F:metal ion binding"/>
    <property type="evidence" value="ECO:0007669"/>
    <property type="project" value="UniProtKB-KW"/>
</dbReference>
<evidence type="ECO:0000256" key="8">
    <source>
        <dbReference type="ARBA" id="ARBA00022737"/>
    </source>
</evidence>
<comment type="cofactor">
    <cofactor evidence="1">
        <name>L-ascorbate</name>
        <dbReference type="ChEBI" id="CHEBI:38290"/>
    </cofactor>
</comment>
<dbReference type="Proteomes" id="UP000327013">
    <property type="component" value="Chromosome 1"/>
</dbReference>
<feature type="transmembrane region" description="Helical" evidence="19">
    <location>
        <begin position="647"/>
        <end position="669"/>
    </location>
</feature>
<dbReference type="PANTHER" id="PTHR48040:SF12">
    <property type="entry name" value="ABC TRANSPORTER G FAMILY MEMBER 32-LIKE ISOFORM X1"/>
    <property type="match status" value="1"/>
</dbReference>
<comment type="similarity">
    <text evidence="4">Belongs to the ABC transporter superfamily. ABCG family. PDR (TC 3.A.1.205) subfamily.</text>
</comment>
<feature type="transmembrane region" description="Helical" evidence="19">
    <location>
        <begin position="623"/>
        <end position="641"/>
    </location>
</feature>
<dbReference type="InterPro" id="IPR005123">
    <property type="entry name" value="Oxoglu/Fe-dep_dioxygenase_dom"/>
</dbReference>
<comment type="similarity">
    <text evidence="17">Belongs to the iron/ascorbate-dependent oxidoreductase family. GA3OX subfamily.</text>
</comment>
<dbReference type="Pfam" id="PF14226">
    <property type="entry name" value="DIOX_N"/>
    <property type="match status" value="1"/>
</dbReference>
<keyword evidence="8" id="KW-0677">Repeat</keyword>
<feature type="transmembrane region" description="Helical" evidence="19">
    <location>
        <begin position="537"/>
        <end position="556"/>
    </location>
</feature>
<keyword evidence="13" id="KW-0560">Oxidoreductase</keyword>
<dbReference type="FunFam" id="3.40.50.300:FF:000179">
    <property type="entry name" value="ABC transporter G family member 34"/>
    <property type="match status" value="1"/>
</dbReference>
<dbReference type="InterPro" id="IPR003439">
    <property type="entry name" value="ABC_transporter-like_ATP-bd"/>
</dbReference>
<feature type="transmembrane region" description="Helical" evidence="19">
    <location>
        <begin position="731"/>
        <end position="758"/>
    </location>
</feature>
<dbReference type="InterPro" id="IPR034003">
    <property type="entry name" value="ABCG_PDR_2"/>
</dbReference>
<evidence type="ECO:0000256" key="10">
    <source>
        <dbReference type="ARBA" id="ARBA00022840"/>
    </source>
</evidence>
<feature type="domain" description="ABC transporter" evidence="20">
    <location>
        <begin position="818"/>
        <end position="1072"/>
    </location>
</feature>
<dbReference type="InterPro" id="IPR029481">
    <property type="entry name" value="ABC_trans_N"/>
</dbReference>
<evidence type="ECO:0000256" key="1">
    <source>
        <dbReference type="ARBA" id="ARBA00001961"/>
    </source>
</evidence>
<protein>
    <recommendedName>
        <fullName evidence="18">gibberellin 3beta-dioxygenase</fullName>
        <ecNumber evidence="18">1.14.11.15</ecNumber>
    </recommendedName>
</protein>
<dbReference type="InterPro" id="IPR013525">
    <property type="entry name" value="ABC2_TM"/>
</dbReference>
<dbReference type="SMART" id="SM00382">
    <property type="entry name" value="AAA"/>
    <property type="match status" value="2"/>
</dbReference>
<comment type="pathway">
    <text evidence="3">Hormone biosynthesis.</text>
</comment>
<feature type="transmembrane region" description="Helical" evidence="19">
    <location>
        <begin position="504"/>
        <end position="525"/>
    </location>
</feature>
<evidence type="ECO:0000256" key="3">
    <source>
        <dbReference type="ARBA" id="ARBA00004972"/>
    </source>
</evidence>
<sequence>MWNSAENVFARAPSFREEGEDEEALRWAALERLPTYARVRRGIFTDIVGDTKEIDVSELEAREQRLVLERLINSVDDDPERFFNRMRRRFDAVDLEFPKIEVRFKNLTVESFVHVGSRALPTIPNFVFNMAEALLRQLRILQGQRSKLTVLYDITGVVRPSRLTLLLGPPSSGKTTLLLALAGRLGADLKMSGRITYNGHGLNEFVPQRTAAYVSQQDLHVAEMTVRETLEFAGRFQGVGFKYDMLLELARREKIAGIKPDEDLDIFMKALALGGQDTSLVVEYIMKILGLDICADTLVGDEMLKGISGGQKKRLTTGELLVGPARVLLMDEISTGLDSSTTCQIIKYLKHSTRALDATAVISLLQPSPETYELFDDIILLCEGQIVYQGPRDAALDFFKYMGFICPVRKNVADFLQEVTSKKDQEQYWYVLDRPYRYITAGKFAEAFRSYPAGKNLSEELEVPFDKRYNHPAALSTFSYGAKRCELLKISFHWQRLLMKRNSFIYVFKFIQLLLVALITMSVFFRTTMHHNTIDDGGIYLGALYFSMVIILFNGFTEVSMLVAKLPVVYKHRDLHFYPSWAYTLPSWVLSIPTSLIESGFWVAVTYYVIGYDPSITRFFRQFLLYFFLHQMSISLFRLMGSLGRNMIVANTFGSFAMLVVMALGGFIISRDDVPSWWIWGFWFSPLMYAQNAASSNEFHGHSWDKRDGNNMSSPLGEALLRARGLFPESYWYWIGVGALIGYTVLFNILFTFFLAYLNPLGKQQAVVSKEELQERERRRKGETVTVELRHFLQYSGSLSEKHFRQKGMVLPFQPLSMTFSNINYYVDVPMELKQQGIAEDRLQLLVNVTGAFRPGVLTALVGVSGAGKTTLMDVLAGRKTGGVIEGSIHISGYPKRQETFARISGYCEQTDVHSPCLTVLESLLFSAWLRLPSDVTLEVQRAFVEEVMELVELTPLSGALVGLPGVDGLSTEQRKRLTIAVELVANPSIVFMDEPTSGLDARAAAIVMRTVRNIVNTGRTILLFMKRGGELIYAGSLGPKSCELIKYFEAVEGVPKIMPGYNPSTWMLEVTSSTEENRLAVDFAEIYRKSNLFQLNRELVESLSKPSSHSKDLNFPTKYSKSFFYQFLACLWKQNLSYWRNPQYTAVRFFYTVIIALMLGTICWRFGAKRETQQNLFNAMGSMYAAILFIGITNATAVQPVVSVERFVSYRERAAGIYSALPFAFAQVVIEFPYVFAQTIIYCTIFYSLASFEWTVFKFIWYIYFMYFTMLYFTFYGMMTTAVTPNHNVAAIIAAPFYMLWNLFSGFMIPHKRIPIWWRWYYWANPIAWSLYGLLTSQYGDDNGLVKLADGIHMVPVRQLLKDGFGYRHDFLESFKSNPVHLDRIIPLDFKAVLKLPDSHTWSLSTADHPSTTDPLGAGSVPVIDLTDPNAVLLTRRACEQWGVFQVTNHGIPVDLLIELEFQTRRLFSLPLDQKLLAVRSPEAFTGYGLARISTFFPKLMWSEGFSITGSPMEHACQLWPHDHTKFCDVMEEYQREIRDLTERILGLMLGSLGLTRDDVRWFKPKDGRKHSQALLHLNSYPVCPDPSQAMGLAPHTDSSLLTLLHQSSTGGLQVLRDNVGWVPVHPVADAIVVNTGDLMHILSNGRFKSAMHQVLVNKTHHRVSIAYFYGPPGDVNISPLTKLTDHKHPPLYRPVTWKEYLDAKAMHFNKALDLIRNDVHIANR</sequence>
<evidence type="ECO:0000256" key="5">
    <source>
        <dbReference type="ARBA" id="ARBA00022448"/>
    </source>
</evidence>
<keyword evidence="11" id="KW-0223">Dioxygenase</keyword>
<evidence type="ECO:0000256" key="9">
    <source>
        <dbReference type="ARBA" id="ARBA00022741"/>
    </source>
</evidence>
<name>A0A5N6QK79_9ROSI</name>
<dbReference type="PROSITE" id="PS51471">
    <property type="entry name" value="FE2OG_OXY"/>
    <property type="match status" value="1"/>
</dbReference>
<dbReference type="PROSITE" id="PS50893">
    <property type="entry name" value="ABC_TRANSPORTER_2"/>
    <property type="match status" value="2"/>
</dbReference>
<dbReference type="GO" id="GO:0140359">
    <property type="term" value="F:ABC-type transporter activity"/>
    <property type="evidence" value="ECO:0007669"/>
    <property type="project" value="InterPro"/>
</dbReference>
<feature type="transmembrane region" description="Helical" evidence="19">
    <location>
        <begin position="1177"/>
        <end position="1198"/>
    </location>
</feature>
<dbReference type="GO" id="GO:0016887">
    <property type="term" value="F:ATP hydrolysis activity"/>
    <property type="evidence" value="ECO:0007669"/>
    <property type="project" value="InterPro"/>
</dbReference>
<dbReference type="FunFam" id="2.60.120.330:FF:000013">
    <property type="entry name" value="Gibberellin 3-beta-dioxygenase 1"/>
    <property type="match status" value="1"/>
</dbReference>
<feature type="transmembrane region" description="Helical" evidence="19">
    <location>
        <begin position="588"/>
        <end position="611"/>
    </location>
</feature>
<organism evidence="22 23">
    <name type="scientific">Carpinus fangiana</name>
    <dbReference type="NCBI Taxonomy" id="176857"/>
    <lineage>
        <taxon>Eukaryota</taxon>
        <taxon>Viridiplantae</taxon>
        <taxon>Streptophyta</taxon>
        <taxon>Embryophyta</taxon>
        <taxon>Tracheophyta</taxon>
        <taxon>Spermatophyta</taxon>
        <taxon>Magnoliopsida</taxon>
        <taxon>eudicotyledons</taxon>
        <taxon>Gunneridae</taxon>
        <taxon>Pentapetalae</taxon>
        <taxon>rosids</taxon>
        <taxon>fabids</taxon>
        <taxon>Fagales</taxon>
        <taxon>Betulaceae</taxon>
        <taxon>Carpinus</taxon>
    </lineage>
</organism>
<feature type="transmembrane region" description="Helical" evidence="19">
    <location>
        <begin position="1260"/>
        <end position="1278"/>
    </location>
</feature>
<evidence type="ECO:0000256" key="2">
    <source>
        <dbReference type="ARBA" id="ARBA00004141"/>
    </source>
</evidence>
<keyword evidence="14" id="KW-0408">Iron</keyword>
<evidence type="ECO:0000256" key="11">
    <source>
        <dbReference type="ARBA" id="ARBA00022964"/>
    </source>
</evidence>
<keyword evidence="10" id="KW-0067">ATP-binding</keyword>
<dbReference type="GO" id="GO:0005524">
    <property type="term" value="F:ATP binding"/>
    <property type="evidence" value="ECO:0007669"/>
    <property type="project" value="UniProtKB-KW"/>
</dbReference>
<dbReference type="Pfam" id="PF14510">
    <property type="entry name" value="ABC_trans_N"/>
    <property type="match status" value="1"/>
</dbReference>
<evidence type="ECO:0000313" key="23">
    <source>
        <dbReference type="Proteomes" id="UP000327013"/>
    </source>
</evidence>
<evidence type="ECO:0000256" key="18">
    <source>
        <dbReference type="ARBA" id="ARBA00066695"/>
    </source>
</evidence>
<dbReference type="InterPro" id="IPR026992">
    <property type="entry name" value="DIOX_N"/>
</dbReference>
<dbReference type="FunFam" id="3.40.50.300:FF:000059">
    <property type="entry name" value="ABC transporter G family member 40"/>
    <property type="match status" value="1"/>
</dbReference>
<proteinExistence type="inferred from homology"/>
<dbReference type="EC" id="1.14.11.15" evidence="18"/>
<feature type="transmembrane region" description="Helical" evidence="19">
    <location>
        <begin position="1147"/>
        <end position="1165"/>
    </location>
</feature>
<dbReference type="Pfam" id="PF00005">
    <property type="entry name" value="ABC_tran"/>
    <property type="match status" value="2"/>
</dbReference>
<evidence type="ECO:0000313" key="22">
    <source>
        <dbReference type="EMBL" id="KAE7998794.1"/>
    </source>
</evidence>
<comment type="pathway">
    <text evidence="16">Plant hormone biosynthesis; gibberellin biosynthesis.</text>
</comment>
<evidence type="ECO:0000256" key="12">
    <source>
        <dbReference type="ARBA" id="ARBA00022989"/>
    </source>
</evidence>
<keyword evidence="9" id="KW-0547">Nucleotide-binding</keyword>
<keyword evidence="23" id="KW-1185">Reference proteome</keyword>
<evidence type="ECO:0000259" key="20">
    <source>
        <dbReference type="PROSITE" id="PS50893"/>
    </source>
</evidence>
<dbReference type="Pfam" id="PF03171">
    <property type="entry name" value="2OG-FeII_Oxy"/>
    <property type="match status" value="1"/>
</dbReference>
<evidence type="ECO:0000256" key="15">
    <source>
        <dbReference type="ARBA" id="ARBA00023136"/>
    </source>
</evidence>